<keyword evidence="6" id="KW-1185">Reference proteome</keyword>
<evidence type="ECO:0000256" key="3">
    <source>
        <dbReference type="SAM" id="Phobius"/>
    </source>
</evidence>
<dbReference type="Proteomes" id="UP001143545">
    <property type="component" value="Unassembled WGS sequence"/>
</dbReference>
<comment type="similarity">
    <text evidence="1">Belongs to the bacterial sugar transferase family.</text>
</comment>
<proteinExistence type="inferred from homology"/>
<protein>
    <submittedName>
        <fullName evidence="5">Glycosyl transferase</fullName>
    </submittedName>
</protein>
<reference evidence="5" key="1">
    <citation type="submission" date="2022-07" db="EMBL/GenBank/DDBJ databases">
        <title>Taxonomy of Novel Oxalotrophic and Methylotrophic Bacteria.</title>
        <authorList>
            <person name="Sahin N."/>
            <person name="Tani A."/>
        </authorList>
    </citation>
    <scope>NUCLEOTIDE SEQUENCE</scope>
    <source>
        <strain evidence="5">AM327</strain>
    </source>
</reference>
<dbReference type="Gene3D" id="3.40.50.2300">
    <property type="match status" value="1"/>
</dbReference>
<evidence type="ECO:0000313" key="6">
    <source>
        <dbReference type="Proteomes" id="UP001143545"/>
    </source>
</evidence>
<dbReference type="GO" id="GO:0016780">
    <property type="term" value="F:phosphotransferase activity, for other substituted phosphate groups"/>
    <property type="evidence" value="ECO:0007669"/>
    <property type="project" value="TreeGrafter"/>
</dbReference>
<keyword evidence="3" id="KW-1133">Transmembrane helix</keyword>
<comment type="caution">
    <text evidence="5">The sequence shown here is derived from an EMBL/GenBank/DDBJ whole genome shotgun (WGS) entry which is preliminary data.</text>
</comment>
<dbReference type="RefSeq" id="WP_281751763.1">
    <property type="nucleotide sequence ID" value="NZ_BRVP01000002.1"/>
</dbReference>
<sequence length="400" mass="46233">MNTKNTSKITLLYIGDDNHLVEGLKAVNNTINLKVFKSGYDASLVLDELHEVDAIICENKLPGQSGSSFYNNYLKIYDKAKTIVFILVSDEINDKIIKQSLEDGIDDCYHKPININHILKRIEFLRYLKQNSTEINTELVKEHTTYKPKPFKRLFDIVVAGFALLCATPLLLLTIIAIRLESKGKVYYISKRVGSGYKIFDFYKLRSMYPDADQRLKEFLHLNQYVGTDNVENTEEDEITTITSKSKENDVMLFSDDEEISETAYIQSKFEENANAFIKFDNDPRITKVGKIIRKLSIDELPQLINVLKGDMSIVGNRPLPLYEAELLTTDEWTQRFNGPAGITGLWQVEARGRSSKMSPQERKELDNKYVEYANHKFSFWKDMWIIIRTFRAVFQKENV</sequence>
<feature type="transmembrane region" description="Helical" evidence="3">
    <location>
        <begin position="154"/>
        <end position="178"/>
    </location>
</feature>
<dbReference type="GO" id="GO:0000160">
    <property type="term" value="P:phosphorelay signal transduction system"/>
    <property type="evidence" value="ECO:0007669"/>
    <property type="project" value="InterPro"/>
</dbReference>
<dbReference type="InterPro" id="IPR001789">
    <property type="entry name" value="Sig_transdc_resp-reg_receiver"/>
</dbReference>
<accession>A0A9W6B2R2</accession>
<keyword evidence="3" id="KW-0812">Transmembrane</keyword>
<name>A0A9W6B2R2_9FLAO</name>
<dbReference type="PROSITE" id="PS50110">
    <property type="entry name" value="RESPONSE_REGULATORY"/>
    <property type="match status" value="1"/>
</dbReference>
<dbReference type="AlphaFoldDB" id="A0A9W6B2R2"/>
<evidence type="ECO:0000259" key="4">
    <source>
        <dbReference type="PROSITE" id="PS50110"/>
    </source>
</evidence>
<gene>
    <name evidence="5" type="ORF">NBRC110019_03700</name>
</gene>
<evidence type="ECO:0000256" key="1">
    <source>
        <dbReference type="ARBA" id="ARBA00006464"/>
    </source>
</evidence>
<evidence type="ECO:0000313" key="5">
    <source>
        <dbReference type="EMBL" id="GLB51331.1"/>
    </source>
</evidence>
<dbReference type="Pfam" id="PF02397">
    <property type="entry name" value="Bac_transf"/>
    <property type="match status" value="1"/>
</dbReference>
<dbReference type="InterPro" id="IPR003362">
    <property type="entry name" value="Bact_transf"/>
</dbReference>
<dbReference type="PANTHER" id="PTHR30576:SF0">
    <property type="entry name" value="UNDECAPRENYL-PHOSPHATE N-ACETYLGALACTOSAMINYL 1-PHOSPHATE TRANSFERASE-RELATED"/>
    <property type="match status" value="1"/>
</dbReference>
<keyword evidence="3" id="KW-0472">Membrane</keyword>
<keyword evidence="5" id="KW-0808">Transferase</keyword>
<dbReference type="Pfam" id="PF00072">
    <property type="entry name" value="Response_reg"/>
    <property type="match status" value="1"/>
</dbReference>
<comment type="caution">
    <text evidence="2">Lacks conserved residue(s) required for the propagation of feature annotation.</text>
</comment>
<dbReference type="InterPro" id="IPR011006">
    <property type="entry name" value="CheY-like_superfamily"/>
</dbReference>
<feature type="domain" description="Response regulatory" evidence="4">
    <location>
        <begin position="10"/>
        <end position="126"/>
    </location>
</feature>
<dbReference type="SUPFAM" id="SSF52172">
    <property type="entry name" value="CheY-like"/>
    <property type="match status" value="1"/>
</dbReference>
<organism evidence="5 6">
    <name type="scientific">Neptunitalea chrysea</name>
    <dbReference type="NCBI Taxonomy" id="1647581"/>
    <lineage>
        <taxon>Bacteria</taxon>
        <taxon>Pseudomonadati</taxon>
        <taxon>Bacteroidota</taxon>
        <taxon>Flavobacteriia</taxon>
        <taxon>Flavobacteriales</taxon>
        <taxon>Flavobacteriaceae</taxon>
        <taxon>Neptunitalea</taxon>
    </lineage>
</organism>
<evidence type="ECO:0000256" key="2">
    <source>
        <dbReference type="PROSITE-ProRule" id="PRU00169"/>
    </source>
</evidence>
<dbReference type="PANTHER" id="PTHR30576">
    <property type="entry name" value="COLANIC BIOSYNTHESIS UDP-GLUCOSE LIPID CARRIER TRANSFERASE"/>
    <property type="match status" value="1"/>
</dbReference>
<dbReference type="EMBL" id="BRVP01000002">
    <property type="protein sequence ID" value="GLB51331.1"/>
    <property type="molecule type" value="Genomic_DNA"/>
</dbReference>